<dbReference type="PRINTS" id="PR00625">
    <property type="entry name" value="JDOMAIN"/>
</dbReference>
<dbReference type="Pfam" id="PF00226">
    <property type="entry name" value="DnaJ"/>
    <property type="match status" value="1"/>
</dbReference>
<evidence type="ECO:0000256" key="1">
    <source>
        <dbReference type="SAM" id="MobiDB-lite"/>
    </source>
</evidence>
<organism evidence="3 4">
    <name type="scientific">Coniosporium apollinis</name>
    <dbReference type="NCBI Taxonomy" id="61459"/>
    <lineage>
        <taxon>Eukaryota</taxon>
        <taxon>Fungi</taxon>
        <taxon>Dikarya</taxon>
        <taxon>Ascomycota</taxon>
        <taxon>Pezizomycotina</taxon>
        <taxon>Dothideomycetes</taxon>
        <taxon>Dothideomycetes incertae sedis</taxon>
        <taxon>Coniosporium</taxon>
    </lineage>
</organism>
<dbReference type="SMART" id="SM00271">
    <property type="entry name" value="DnaJ"/>
    <property type="match status" value="1"/>
</dbReference>
<dbReference type="SUPFAM" id="SSF46565">
    <property type="entry name" value="Chaperone J-domain"/>
    <property type="match status" value="1"/>
</dbReference>
<dbReference type="Proteomes" id="UP001172684">
    <property type="component" value="Unassembled WGS sequence"/>
</dbReference>
<evidence type="ECO:0000313" key="3">
    <source>
        <dbReference type="EMBL" id="KAJ9668086.1"/>
    </source>
</evidence>
<sequence length="289" mass="31341">MVPLPRIRDFEAILEYFLHGHQQVQAQAPQTQASQARVQQHGIPVLHRPASNLNSINTGQPAPSNHAQQLRTAVENRPAASLANLTASSTVQQIRSILASAAGASGPSAGMNTPPVAKPWIPANNQPREQTRPNPVPGTPGAVANPAIVLQTTIKQESGHGQGKAAANKAGQPAAVIAVAPSFPRPGQGFRIERNFPLSGKALTDHFLTIRKDPYAVLGIHRHATAEEIKAAYRKACLQHHPDKNQEDREGALERFHVVTQAYGVLKEQENREEYDRKVRIGKKLEALK</sequence>
<dbReference type="CDD" id="cd06257">
    <property type="entry name" value="DnaJ"/>
    <property type="match status" value="1"/>
</dbReference>
<keyword evidence="4" id="KW-1185">Reference proteome</keyword>
<dbReference type="Gene3D" id="1.10.287.110">
    <property type="entry name" value="DnaJ domain"/>
    <property type="match status" value="1"/>
</dbReference>
<reference evidence="3" key="1">
    <citation type="submission" date="2022-10" db="EMBL/GenBank/DDBJ databases">
        <title>Culturing micro-colonial fungi from biological soil crusts in the Mojave desert and describing Neophaeococcomyces mojavensis, and introducing the new genera and species Taxawa tesnikishii.</title>
        <authorList>
            <person name="Kurbessoian T."/>
            <person name="Stajich J.E."/>
        </authorList>
    </citation>
    <scope>NUCLEOTIDE SEQUENCE</scope>
    <source>
        <strain evidence="3">TK_1</strain>
    </source>
</reference>
<dbReference type="InterPro" id="IPR036869">
    <property type="entry name" value="J_dom_sf"/>
</dbReference>
<dbReference type="InterPro" id="IPR050817">
    <property type="entry name" value="DjlA_DnaK_co-chaperone"/>
</dbReference>
<proteinExistence type="predicted"/>
<evidence type="ECO:0000313" key="4">
    <source>
        <dbReference type="Proteomes" id="UP001172684"/>
    </source>
</evidence>
<dbReference type="EMBL" id="JAPDRL010000009">
    <property type="protein sequence ID" value="KAJ9668086.1"/>
    <property type="molecule type" value="Genomic_DNA"/>
</dbReference>
<comment type="caution">
    <text evidence="3">The sequence shown here is derived from an EMBL/GenBank/DDBJ whole genome shotgun (WGS) entry which is preliminary data.</text>
</comment>
<feature type="region of interest" description="Disordered" evidence="1">
    <location>
        <begin position="103"/>
        <end position="142"/>
    </location>
</feature>
<feature type="domain" description="J" evidence="2">
    <location>
        <begin position="213"/>
        <end position="279"/>
    </location>
</feature>
<gene>
    <name evidence="3" type="ORF">H2201_001892</name>
</gene>
<dbReference type="PANTHER" id="PTHR24074">
    <property type="entry name" value="CO-CHAPERONE PROTEIN DJLA"/>
    <property type="match status" value="1"/>
</dbReference>
<dbReference type="PROSITE" id="PS50076">
    <property type="entry name" value="DNAJ_2"/>
    <property type="match status" value="1"/>
</dbReference>
<evidence type="ECO:0000259" key="2">
    <source>
        <dbReference type="PROSITE" id="PS50076"/>
    </source>
</evidence>
<protein>
    <recommendedName>
        <fullName evidence="2">J domain-containing protein</fullName>
    </recommendedName>
</protein>
<name>A0ABQ9P0E8_9PEZI</name>
<dbReference type="InterPro" id="IPR001623">
    <property type="entry name" value="DnaJ_domain"/>
</dbReference>
<accession>A0ABQ9P0E8</accession>